<evidence type="ECO:0000313" key="3">
    <source>
        <dbReference type="Proteomes" id="UP001139319"/>
    </source>
</evidence>
<comment type="caution">
    <text evidence="2">The sequence shown here is derived from an EMBL/GenBank/DDBJ whole genome shotgun (WGS) entry which is preliminary data.</text>
</comment>
<feature type="region of interest" description="Disordered" evidence="1">
    <location>
        <begin position="1"/>
        <end position="23"/>
    </location>
</feature>
<gene>
    <name evidence="2" type="ORF">M6D89_08175</name>
</gene>
<protein>
    <submittedName>
        <fullName evidence="2">RloB family protein</fullName>
    </submittedName>
</protein>
<dbReference type="EMBL" id="JAMFTH010000001">
    <property type="protein sequence ID" value="MCP8899268.1"/>
    <property type="molecule type" value="Genomic_DNA"/>
</dbReference>
<reference evidence="2" key="2">
    <citation type="submission" date="2023-01" db="EMBL/GenBank/DDBJ databases">
        <title>Gilvimarinus xylanilyticus HB14 isolated from Caulerpa lentillifera aquaculture base in Hainan, China.</title>
        <authorList>
            <person name="Zhang Y.-J."/>
        </authorList>
    </citation>
    <scope>NUCLEOTIDE SEQUENCE</scope>
    <source>
        <strain evidence="2">HB14</strain>
    </source>
</reference>
<proteinExistence type="predicted"/>
<dbReference type="RefSeq" id="WP_253967521.1">
    <property type="nucleotide sequence ID" value="NZ_JAMFTH010000001.1"/>
</dbReference>
<organism evidence="2 3">
    <name type="scientific">Gilvimarinus xylanilyticus</name>
    <dbReference type="NCBI Taxonomy" id="2944139"/>
    <lineage>
        <taxon>Bacteria</taxon>
        <taxon>Pseudomonadati</taxon>
        <taxon>Pseudomonadota</taxon>
        <taxon>Gammaproteobacteria</taxon>
        <taxon>Cellvibrionales</taxon>
        <taxon>Cellvibrionaceae</taxon>
        <taxon>Gilvimarinus</taxon>
    </lineage>
</organism>
<name>A0A9X2HVN6_9GAMM</name>
<feature type="compositionally biased region" description="Basic residues" evidence="1">
    <location>
        <begin position="8"/>
        <end position="23"/>
    </location>
</feature>
<dbReference type="InterPro" id="IPR025591">
    <property type="entry name" value="RloB"/>
</dbReference>
<dbReference type="Proteomes" id="UP001139319">
    <property type="component" value="Unassembled WGS sequence"/>
</dbReference>
<keyword evidence="3" id="KW-1185">Reference proteome</keyword>
<reference evidence="2" key="1">
    <citation type="submission" date="2022-05" db="EMBL/GenBank/DDBJ databases">
        <authorList>
            <person name="Sun H.-N."/>
        </authorList>
    </citation>
    <scope>NUCLEOTIDE SEQUENCE</scope>
    <source>
        <strain evidence="2">HB14</strain>
    </source>
</reference>
<sequence length="225" mass="25191">MGTDDLFHKRRARSAKQVSRRRARRDPYDKVLIVCEGEKTEPHYFNGVKDYYGLNGANVEITGECGSDPLSVVSHAKQRYREERDAGDPFDKVFCVFDKDAHPNYQGALNQIKQFTPKGALQAVTSVPCFEYWLLLHFGPNTRPYANLPGNSAGAQVLKQLQNYMPAYTKGTRGVFAELIDQLPFAIANAERALRQAEGNNTDNPSTHIHTLVQYLQTLKGGSKA</sequence>
<dbReference type="Pfam" id="PF13707">
    <property type="entry name" value="RloB"/>
    <property type="match status" value="1"/>
</dbReference>
<evidence type="ECO:0000313" key="2">
    <source>
        <dbReference type="EMBL" id="MCP8899268.1"/>
    </source>
</evidence>
<dbReference type="AlphaFoldDB" id="A0A9X2HVN6"/>
<evidence type="ECO:0000256" key="1">
    <source>
        <dbReference type="SAM" id="MobiDB-lite"/>
    </source>
</evidence>
<accession>A0A9X2HVN6</accession>